<gene>
    <name evidence="2" type="ORF">BCR39DRAFT_558932</name>
</gene>
<accession>A0A1Y2B501</accession>
<organism evidence="2 3">
    <name type="scientific">Naematelia encephala</name>
    <dbReference type="NCBI Taxonomy" id="71784"/>
    <lineage>
        <taxon>Eukaryota</taxon>
        <taxon>Fungi</taxon>
        <taxon>Dikarya</taxon>
        <taxon>Basidiomycota</taxon>
        <taxon>Agaricomycotina</taxon>
        <taxon>Tremellomycetes</taxon>
        <taxon>Tremellales</taxon>
        <taxon>Naemateliaceae</taxon>
        <taxon>Naematelia</taxon>
    </lineage>
</organism>
<dbReference type="Proteomes" id="UP000193986">
    <property type="component" value="Unassembled WGS sequence"/>
</dbReference>
<proteinExistence type="predicted"/>
<protein>
    <submittedName>
        <fullName evidence="2">Uncharacterized protein</fullName>
    </submittedName>
</protein>
<keyword evidence="3" id="KW-1185">Reference proteome</keyword>
<comment type="caution">
    <text evidence="2">The sequence shown here is derived from an EMBL/GenBank/DDBJ whole genome shotgun (WGS) entry which is preliminary data.</text>
</comment>
<dbReference type="InParanoid" id="A0A1Y2B501"/>
<reference evidence="2 3" key="1">
    <citation type="submission" date="2016-07" db="EMBL/GenBank/DDBJ databases">
        <title>Pervasive Adenine N6-methylation of Active Genes in Fungi.</title>
        <authorList>
            <consortium name="DOE Joint Genome Institute"/>
            <person name="Mondo S.J."/>
            <person name="Dannebaum R.O."/>
            <person name="Kuo R.C."/>
            <person name="Labutti K."/>
            <person name="Haridas S."/>
            <person name="Kuo A."/>
            <person name="Salamov A."/>
            <person name="Ahrendt S.R."/>
            <person name="Lipzen A."/>
            <person name="Sullivan W."/>
            <person name="Andreopoulos W.B."/>
            <person name="Clum A."/>
            <person name="Lindquist E."/>
            <person name="Daum C."/>
            <person name="Ramamoorthy G.K."/>
            <person name="Gryganskyi A."/>
            <person name="Culley D."/>
            <person name="Magnuson J.K."/>
            <person name="James T.Y."/>
            <person name="O'Malley M.A."/>
            <person name="Stajich J.E."/>
            <person name="Spatafora J.W."/>
            <person name="Visel A."/>
            <person name="Grigoriev I.V."/>
        </authorList>
    </citation>
    <scope>NUCLEOTIDE SEQUENCE [LARGE SCALE GENOMIC DNA]</scope>
    <source>
        <strain evidence="2 3">68-887.2</strain>
    </source>
</reference>
<evidence type="ECO:0000256" key="1">
    <source>
        <dbReference type="SAM" id="MobiDB-lite"/>
    </source>
</evidence>
<feature type="region of interest" description="Disordered" evidence="1">
    <location>
        <begin position="46"/>
        <end position="65"/>
    </location>
</feature>
<evidence type="ECO:0000313" key="2">
    <source>
        <dbReference type="EMBL" id="ORY29814.1"/>
    </source>
</evidence>
<dbReference type="EMBL" id="MCFC01000023">
    <property type="protein sequence ID" value="ORY29814.1"/>
    <property type="molecule type" value="Genomic_DNA"/>
</dbReference>
<name>A0A1Y2B501_9TREE</name>
<sequence length="202" mass="21512">MVYPTKLVVRPTTPVQPAIQITPHKPPQDSQAALMNYIPLHATALVPSPRPSSGPAHPAPGPLVLIPKTSGSRARKIFPAGQTTNTPVISYHTQADPSTPYLIQSDTPTTFSRALLAVPHLSPSSSSGSSLHPGLHFGDGSFACLATIMDLPRPVALARTDQDQCYTLNEISSGQKLDLIWAVLRDTSRLTSIHTDLSKGGE</sequence>
<feature type="compositionally biased region" description="Pro residues" evidence="1">
    <location>
        <begin position="48"/>
        <end position="61"/>
    </location>
</feature>
<evidence type="ECO:0000313" key="3">
    <source>
        <dbReference type="Proteomes" id="UP000193986"/>
    </source>
</evidence>
<dbReference type="AlphaFoldDB" id="A0A1Y2B501"/>